<dbReference type="PANTHER" id="PTHR43908:SF3">
    <property type="entry name" value="AT29763P-RELATED"/>
    <property type="match status" value="1"/>
</dbReference>
<feature type="compositionally biased region" description="Low complexity" evidence="1">
    <location>
        <begin position="93"/>
        <end position="107"/>
    </location>
</feature>
<evidence type="ECO:0000259" key="3">
    <source>
        <dbReference type="PROSITE" id="PS50076"/>
    </source>
</evidence>
<dbReference type="InterPro" id="IPR051100">
    <property type="entry name" value="DnaJ_subfamily_B/C"/>
</dbReference>
<comment type="caution">
    <text evidence="4">The sequence shown here is derived from an EMBL/GenBank/DDBJ whole genome shotgun (WGS) entry which is preliminary data.</text>
</comment>
<evidence type="ECO:0000313" key="5">
    <source>
        <dbReference type="Proteomes" id="UP001595898"/>
    </source>
</evidence>
<feature type="domain" description="J" evidence="3">
    <location>
        <begin position="4"/>
        <end position="68"/>
    </location>
</feature>
<dbReference type="RefSeq" id="WP_250142267.1">
    <property type="nucleotide sequence ID" value="NZ_JALIQP010000006.1"/>
</dbReference>
<dbReference type="Proteomes" id="UP001595898">
    <property type="component" value="Unassembled WGS sequence"/>
</dbReference>
<dbReference type="CDD" id="cd06257">
    <property type="entry name" value="DnaJ"/>
    <property type="match status" value="1"/>
</dbReference>
<proteinExistence type="predicted"/>
<feature type="compositionally biased region" description="Basic and acidic residues" evidence="1">
    <location>
        <begin position="115"/>
        <end position="138"/>
    </location>
</feature>
<dbReference type="AlphaFoldDB" id="A0ABD5PMH8"/>
<dbReference type="PRINTS" id="PR00625">
    <property type="entry name" value="JDOMAIN"/>
</dbReference>
<keyword evidence="2" id="KW-1133">Transmembrane helix</keyword>
<dbReference type="SMART" id="SM00271">
    <property type="entry name" value="DnaJ"/>
    <property type="match status" value="1"/>
</dbReference>
<keyword evidence="2" id="KW-0472">Membrane</keyword>
<dbReference type="InterPro" id="IPR036869">
    <property type="entry name" value="J_dom_sf"/>
</dbReference>
<dbReference type="InterPro" id="IPR001623">
    <property type="entry name" value="DnaJ_domain"/>
</dbReference>
<dbReference type="PANTHER" id="PTHR43908">
    <property type="entry name" value="AT29763P-RELATED"/>
    <property type="match status" value="1"/>
</dbReference>
<dbReference type="SUPFAM" id="SSF46565">
    <property type="entry name" value="Chaperone J-domain"/>
    <property type="match status" value="1"/>
</dbReference>
<reference evidence="4 5" key="1">
    <citation type="journal article" date="2019" name="Int. J. Syst. Evol. Microbiol.">
        <title>The Global Catalogue of Microorganisms (GCM) 10K type strain sequencing project: providing services to taxonomists for standard genome sequencing and annotation.</title>
        <authorList>
            <consortium name="The Broad Institute Genomics Platform"/>
            <consortium name="The Broad Institute Genome Sequencing Center for Infectious Disease"/>
            <person name="Wu L."/>
            <person name="Ma J."/>
        </authorList>
    </citation>
    <scope>NUCLEOTIDE SEQUENCE [LARGE SCALE GENOMIC DNA]</scope>
    <source>
        <strain evidence="4 5">WLHS5</strain>
    </source>
</reference>
<evidence type="ECO:0000313" key="4">
    <source>
        <dbReference type="EMBL" id="MFC4541653.1"/>
    </source>
</evidence>
<gene>
    <name evidence="4" type="ORF">ACFO5R_06910</name>
</gene>
<organism evidence="4 5">
    <name type="scientific">Halosolutus amylolyticus</name>
    <dbReference type="NCBI Taxonomy" id="2932267"/>
    <lineage>
        <taxon>Archaea</taxon>
        <taxon>Methanobacteriati</taxon>
        <taxon>Methanobacteriota</taxon>
        <taxon>Stenosarchaea group</taxon>
        <taxon>Halobacteria</taxon>
        <taxon>Halobacteriales</taxon>
        <taxon>Natrialbaceae</taxon>
        <taxon>Halosolutus</taxon>
    </lineage>
</organism>
<feature type="compositionally biased region" description="Low complexity" evidence="1">
    <location>
        <begin position="178"/>
        <end position="205"/>
    </location>
</feature>
<sequence length="338" mass="36769">MGETYYDVLGVDREATQDEIRSAYRDRVLETHPDHNDASDAADQFRRVSTAESVLTDATERARYDRLGHESYVRLAQGDADDSTVEDHDDRAGSSSTTGTERATSRTTNRRQRTRERGAWSDSTGRADHGTDRSDGPSHHAGQRARRQRRTSNRRSAGEWPFDDDRERTASHAGGTGSTTTAEAKTETGTVTAATGSGTKTAMAADRSTHDDAEFSYAVHDWTDEVDLNPDGHSLDQPTIVGLGAVTVLYPLFVYASLTPVFSLLTNLVVATCTLLLVGYVLTFPRVATVAFGGWSVLLPIGLFAGPIDPVSPFGLLAIACCWIPFAYAVAVRWALRP</sequence>
<feature type="compositionally biased region" description="Basic residues" evidence="1">
    <location>
        <begin position="141"/>
        <end position="153"/>
    </location>
</feature>
<keyword evidence="2" id="KW-0812">Transmembrane</keyword>
<name>A0ABD5PMH8_9EURY</name>
<dbReference type="Gene3D" id="1.10.287.110">
    <property type="entry name" value="DnaJ domain"/>
    <property type="match status" value="1"/>
</dbReference>
<feature type="transmembrane region" description="Helical" evidence="2">
    <location>
        <begin position="314"/>
        <end position="336"/>
    </location>
</feature>
<keyword evidence="5" id="KW-1185">Reference proteome</keyword>
<dbReference type="EMBL" id="JBHSFA010000002">
    <property type="protein sequence ID" value="MFC4541653.1"/>
    <property type="molecule type" value="Genomic_DNA"/>
</dbReference>
<evidence type="ECO:0000256" key="1">
    <source>
        <dbReference type="SAM" id="MobiDB-lite"/>
    </source>
</evidence>
<dbReference type="PROSITE" id="PS50076">
    <property type="entry name" value="DNAJ_2"/>
    <property type="match status" value="1"/>
</dbReference>
<protein>
    <submittedName>
        <fullName evidence="4">J domain-containing protein</fullName>
    </submittedName>
</protein>
<feature type="region of interest" description="Disordered" evidence="1">
    <location>
        <begin position="76"/>
        <end position="207"/>
    </location>
</feature>
<accession>A0ABD5PMH8</accession>
<dbReference type="Pfam" id="PF00226">
    <property type="entry name" value="DnaJ"/>
    <property type="match status" value="1"/>
</dbReference>
<evidence type="ECO:0000256" key="2">
    <source>
        <dbReference type="SAM" id="Phobius"/>
    </source>
</evidence>